<evidence type="ECO:0000256" key="2">
    <source>
        <dbReference type="ARBA" id="ARBA00022801"/>
    </source>
</evidence>
<gene>
    <name evidence="7" type="ORF">AS203_12020</name>
</gene>
<protein>
    <recommendedName>
        <fullName evidence="5">Omega-amidase YafV</fullName>
        <ecNumber evidence="3">3.5.1.3</ecNumber>
    </recommendedName>
</protein>
<keyword evidence="2 7" id="KW-0378">Hydrolase</keyword>
<proteinExistence type="inferred from homology"/>
<dbReference type="EC" id="3.5.1.3" evidence="3"/>
<accession>A0A0S2KN48</accession>
<comment type="similarity">
    <text evidence="1">Belongs to the carbon-nitrogen hydrolase superfamily. NIT1/NIT2 family.</text>
</comment>
<dbReference type="Proteomes" id="UP000056252">
    <property type="component" value="Chromosome"/>
</dbReference>
<evidence type="ECO:0000256" key="5">
    <source>
        <dbReference type="ARBA" id="ARBA00072139"/>
    </source>
</evidence>
<dbReference type="FunFam" id="3.60.110.10:FF:000004">
    <property type="entry name" value="Carbon-nitrogen hydrolase"/>
    <property type="match status" value="1"/>
</dbReference>
<dbReference type="Pfam" id="PF00795">
    <property type="entry name" value="CN_hydrolase"/>
    <property type="match status" value="1"/>
</dbReference>
<dbReference type="InterPro" id="IPR052737">
    <property type="entry name" value="Omega-amidase_YafV"/>
</dbReference>
<dbReference type="STRING" id="76123.AS203_12020"/>
<evidence type="ECO:0000259" key="6">
    <source>
        <dbReference type="PROSITE" id="PS50263"/>
    </source>
</evidence>
<dbReference type="AlphaFoldDB" id="A0A0S2KN48"/>
<dbReference type="InterPro" id="IPR036526">
    <property type="entry name" value="C-N_Hydrolase_sf"/>
</dbReference>
<dbReference type="KEGG" id="peo:AS203_12020"/>
<evidence type="ECO:0000256" key="4">
    <source>
        <dbReference type="ARBA" id="ARBA00052904"/>
    </source>
</evidence>
<dbReference type="PANTHER" id="PTHR47799:SF1">
    <property type="entry name" value="OMEGA-AMIDASE YAFV"/>
    <property type="match status" value="1"/>
</dbReference>
<dbReference type="OrthoDB" id="9811121at2"/>
<evidence type="ECO:0000313" key="8">
    <source>
        <dbReference type="Proteomes" id="UP000056252"/>
    </source>
</evidence>
<sequence length="254" mass="29007">MRVSILQRDIIWADPASNIRAADEAIDRQRGADLYVLPEMFSTGFAMQPDGLAEPNDGETLYWMKCKATRCDAAIAGSVAVNDDGRFYNRFYFVQPNGHVDIYDKRHLFTYSGEDKCFTRGNERVIVAFRGIRFLLEVCYDLRFPVWSRNQKDYDCILYVANWPTSRIAAWRTLLRARAIENQCFVVGVNRVGRDPQCEYCGASVILDPYGNTLAACEANRECEATAQLDMTALVKFRQEFPVLNDADAFLMKK</sequence>
<dbReference type="GO" id="GO:0050152">
    <property type="term" value="F:omega-amidase activity"/>
    <property type="evidence" value="ECO:0007669"/>
    <property type="project" value="UniProtKB-EC"/>
</dbReference>
<dbReference type="InterPro" id="IPR003010">
    <property type="entry name" value="C-N_Hydrolase"/>
</dbReference>
<dbReference type="GO" id="GO:0106008">
    <property type="term" value="F:2-oxoglutaramate amidase activity"/>
    <property type="evidence" value="ECO:0007669"/>
    <property type="project" value="TreeGrafter"/>
</dbReference>
<dbReference type="CDD" id="cd07575">
    <property type="entry name" value="Xc-1258_like"/>
    <property type="match status" value="1"/>
</dbReference>
<dbReference type="PANTHER" id="PTHR47799">
    <property type="entry name" value="OMEGA-AMIDASE YAFV"/>
    <property type="match status" value="1"/>
</dbReference>
<dbReference type="eggNOG" id="COG0388">
    <property type="taxonomic scope" value="Bacteria"/>
</dbReference>
<name>A0A0S2KN48_9BACT</name>
<dbReference type="PROSITE" id="PS01227">
    <property type="entry name" value="UPF0012"/>
    <property type="match status" value="1"/>
</dbReference>
<organism evidence="7 8">
    <name type="scientific">Hoylesella enoeca</name>
    <dbReference type="NCBI Taxonomy" id="76123"/>
    <lineage>
        <taxon>Bacteria</taxon>
        <taxon>Pseudomonadati</taxon>
        <taxon>Bacteroidota</taxon>
        <taxon>Bacteroidia</taxon>
        <taxon>Bacteroidales</taxon>
        <taxon>Prevotellaceae</taxon>
        <taxon>Hoylesella</taxon>
    </lineage>
</organism>
<evidence type="ECO:0000256" key="3">
    <source>
        <dbReference type="ARBA" id="ARBA00039118"/>
    </source>
</evidence>
<dbReference type="RefSeq" id="WP_025065343.1">
    <property type="nucleotide sequence ID" value="NZ_CP013195.1"/>
</dbReference>
<dbReference type="Gene3D" id="3.60.110.10">
    <property type="entry name" value="Carbon-nitrogen hydrolase"/>
    <property type="match status" value="1"/>
</dbReference>
<dbReference type="InterPro" id="IPR001110">
    <property type="entry name" value="UPF0012_CS"/>
</dbReference>
<evidence type="ECO:0000313" key="7">
    <source>
        <dbReference type="EMBL" id="ALO49720.1"/>
    </source>
</evidence>
<reference evidence="8" key="1">
    <citation type="submission" date="2015-11" db="EMBL/GenBank/DDBJ databases">
        <authorList>
            <person name="Holder M.E."/>
            <person name="Ajami N.J."/>
            <person name="Petrosino J.F."/>
        </authorList>
    </citation>
    <scope>NUCLEOTIDE SEQUENCE [LARGE SCALE GENOMIC DNA]</scope>
    <source>
        <strain evidence="8">F0113</strain>
    </source>
</reference>
<evidence type="ECO:0000256" key="1">
    <source>
        <dbReference type="ARBA" id="ARBA00010613"/>
    </source>
</evidence>
<feature type="domain" description="CN hydrolase" evidence="6">
    <location>
        <begin position="1"/>
        <end position="231"/>
    </location>
</feature>
<comment type="catalytic activity">
    <reaction evidence="4">
        <text>a monoamide of a dicarboxylate + H2O = a dicarboxylate + NH4(+)</text>
        <dbReference type="Rhea" id="RHEA:11716"/>
        <dbReference type="ChEBI" id="CHEBI:15377"/>
        <dbReference type="ChEBI" id="CHEBI:28938"/>
        <dbReference type="ChEBI" id="CHEBI:28965"/>
        <dbReference type="ChEBI" id="CHEBI:77450"/>
        <dbReference type="EC" id="3.5.1.3"/>
    </reaction>
</comment>
<dbReference type="PROSITE" id="PS50263">
    <property type="entry name" value="CN_HYDROLASE"/>
    <property type="match status" value="1"/>
</dbReference>
<dbReference type="EMBL" id="CP013195">
    <property type="protein sequence ID" value="ALO49720.1"/>
    <property type="molecule type" value="Genomic_DNA"/>
</dbReference>
<dbReference type="NCBIfam" id="NF007757">
    <property type="entry name" value="PRK10438.1"/>
    <property type="match status" value="1"/>
</dbReference>
<dbReference type="SUPFAM" id="SSF56317">
    <property type="entry name" value="Carbon-nitrogen hydrolase"/>
    <property type="match status" value="1"/>
</dbReference>
<keyword evidence="8" id="KW-1185">Reference proteome</keyword>